<dbReference type="Pfam" id="PF25372">
    <property type="entry name" value="DUF7885"/>
    <property type="match status" value="1"/>
</dbReference>
<feature type="domain" description="F-box" evidence="1">
    <location>
        <begin position="6"/>
        <end position="49"/>
    </location>
</feature>
<evidence type="ECO:0000313" key="4">
    <source>
        <dbReference type="Proteomes" id="UP000242180"/>
    </source>
</evidence>
<dbReference type="GO" id="GO:0019005">
    <property type="term" value="C:SCF ubiquitin ligase complex"/>
    <property type="evidence" value="ECO:0007669"/>
    <property type="project" value="TreeGrafter"/>
</dbReference>
<reference evidence="3 4" key="1">
    <citation type="submission" date="2016-07" db="EMBL/GenBank/DDBJ databases">
        <title>Pervasive Adenine N6-methylation of Active Genes in Fungi.</title>
        <authorList>
            <consortium name="DOE Joint Genome Institute"/>
            <person name="Mondo S.J."/>
            <person name="Dannebaum R.O."/>
            <person name="Kuo R.C."/>
            <person name="Labutti K."/>
            <person name="Haridas S."/>
            <person name="Kuo A."/>
            <person name="Salamov A."/>
            <person name="Ahrendt S.R."/>
            <person name="Lipzen A."/>
            <person name="Sullivan W."/>
            <person name="Andreopoulos W.B."/>
            <person name="Clum A."/>
            <person name="Lindquist E."/>
            <person name="Daum C."/>
            <person name="Ramamoorthy G.K."/>
            <person name="Gryganskyi A."/>
            <person name="Culley D."/>
            <person name="Magnuson J.K."/>
            <person name="James T.Y."/>
            <person name="O'Malley M.A."/>
            <person name="Stajich J.E."/>
            <person name="Spatafora J.W."/>
            <person name="Visel A."/>
            <person name="Grigoriev I.V."/>
        </authorList>
    </citation>
    <scope>NUCLEOTIDE SEQUENCE [LARGE SCALE GENOMIC DNA]</scope>
    <source>
        <strain evidence="3 4">NRRL 2496</strain>
    </source>
</reference>
<dbReference type="InterPro" id="IPR036047">
    <property type="entry name" value="F-box-like_dom_sf"/>
</dbReference>
<dbReference type="GO" id="GO:0031146">
    <property type="term" value="P:SCF-dependent proteasomal ubiquitin-dependent protein catabolic process"/>
    <property type="evidence" value="ECO:0007669"/>
    <property type="project" value="TreeGrafter"/>
</dbReference>
<organism evidence="3 4">
    <name type="scientific">Syncephalastrum racemosum</name>
    <name type="common">Filamentous fungus</name>
    <dbReference type="NCBI Taxonomy" id="13706"/>
    <lineage>
        <taxon>Eukaryota</taxon>
        <taxon>Fungi</taxon>
        <taxon>Fungi incertae sedis</taxon>
        <taxon>Mucoromycota</taxon>
        <taxon>Mucoromycotina</taxon>
        <taxon>Mucoromycetes</taxon>
        <taxon>Mucorales</taxon>
        <taxon>Syncephalastraceae</taxon>
        <taxon>Syncephalastrum</taxon>
    </lineage>
</organism>
<dbReference type="PANTHER" id="PTHR13318:SF281">
    <property type="entry name" value="F-BOX DOMAIN-CONTAINING PROTEIN"/>
    <property type="match status" value="1"/>
</dbReference>
<dbReference type="FunCoup" id="A0A1X2H307">
    <property type="interactions" value="438"/>
</dbReference>
<dbReference type="PANTHER" id="PTHR13318">
    <property type="entry name" value="PARTNER OF PAIRED, ISOFORM B-RELATED"/>
    <property type="match status" value="1"/>
</dbReference>
<dbReference type="InterPro" id="IPR057207">
    <property type="entry name" value="FBXL15_LRR"/>
</dbReference>
<dbReference type="STRING" id="13706.A0A1X2H307"/>
<dbReference type="SMART" id="SM00367">
    <property type="entry name" value="LRR_CC"/>
    <property type="match status" value="12"/>
</dbReference>
<accession>A0A1X2H307</accession>
<evidence type="ECO:0000259" key="1">
    <source>
        <dbReference type="Pfam" id="PF12937"/>
    </source>
</evidence>
<evidence type="ECO:0000259" key="2">
    <source>
        <dbReference type="Pfam" id="PF25372"/>
    </source>
</evidence>
<keyword evidence="4" id="KW-1185">Reference proteome</keyword>
<protein>
    <submittedName>
        <fullName evidence="3">Uncharacterized protein</fullName>
    </submittedName>
</protein>
<evidence type="ECO:0000313" key="3">
    <source>
        <dbReference type="EMBL" id="ORY92197.1"/>
    </source>
</evidence>
<dbReference type="InterPro" id="IPR032675">
    <property type="entry name" value="LRR_dom_sf"/>
</dbReference>
<dbReference type="AlphaFoldDB" id="A0A1X2H307"/>
<dbReference type="OrthoDB" id="10257471at2759"/>
<dbReference type="Gene3D" id="3.80.10.10">
    <property type="entry name" value="Ribonuclease Inhibitor"/>
    <property type="match status" value="3"/>
</dbReference>
<dbReference type="Pfam" id="PF12937">
    <property type="entry name" value="F-box-like"/>
    <property type="match status" value="1"/>
</dbReference>
<dbReference type="InParanoid" id="A0A1X2H307"/>
<sequence>MASAQYIPSELILHILKYLTHPIDLLNSSLTCKSWSSHALELLWYKPNFTRSTAWHSFCYTLNPSTLSLLPYTSFVRRINLSMLASEVENAQLATLSVCERLERVTLTGCHKLTDEGIVAFLGSSSRRSLVSMDLSDVGRVTDVSIHRIAETCPNLQGLNLSMCKEGSDRFIGVTDESIVVLAQKCPGLRRIKLNNCVMITDASAKALAQHCPALLEIDLMNCEITNDALFAIFQHSRELREFRVNQCTMLTDAAFTQSAFSNTFDCSNHYFDQLRILDLTAIYTITDDAVRQIVASAPKIRNLVLNKCHSISDDSVLAICLLGRYLHYLCLGHCGRLTDASIVQLARHCTRIRYLDLACCVQLTDRSVTELATLPKLKRIGLVKCTNITDQSIYALTSHARIANSLERVHLSYCTRLTLPSIMQLVNFCEKLTHLSLTQVPAFLRPDFQRFRRTPPKDFTPQQRNVFCVFSGKGVRDLRAYFNTLATITGDSLIQPSRAPPVFMNLDDNPNQDQAMNNHLQDNNNTGLARLEAPVAADLLNLEQPDEIVDGDDVL</sequence>
<dbReference type="EMBL" id="MCGN01000010">
    <property type="protein sequence ID" value="ORY92197.1"/>
    <property type="molecule type" value="Genomic_DNA"/>
</dbReference>
<dbReference type="InterPro" id="IPR001810">
    <property type="entry name" value="F-box_dom"/>
</dbReference>
<dbReference type="Gene3D" id="1.20.1280.50">
    <property type="match status" value="1"/>
</dbReference>
<dbReference type="SUPFAM" id="SSF81383">
    <property type="entry name" value="F-box domain"/>
    <property type="match status" value="1"/>
</dbReference>
<gene>
    <name evidence="3" type="ORF">BCR43DRAFT_84260</name>
</gene>
<name>A0A1X2H307_SYNRA</name>
<dbReference type="SUPFAM" id="SSF52047">
    <property type="entry name" value="RNI-like"/>
    <property type="match status" value="1"/>
</dbReference>
<comment type="caution">
    <text evidence="3">The sequence shown here is derived from an EMBL/GenBank/DDBJ whole genome shotgun (WGS) entry which is preliminary data.</text>
</comment>
<dbReference type="Proteomes" id="UP000242180">
    <property type="component" value="Unassembled WGS sequence"/>
</dbReference>
<dbReference type="InterPro" id="IPR006553">
    <property type="entry name" value="Leu-rich_rpt_Cys-con_subtyp"/>
</dbReference>
<feature type="domain" description="F-box/LRR-repeat protein 15-like leucin rich repeat" evidence="2">
    <location>
        <begin position="153"/>
        <end position="426"/>
    </location>
</feature>
<dbReference type="OMA" id="LCNRIRY"/>
<proteinExistence type="predicted"/>